<dbReference type="AlphaFoldDB" id="A0A8J5JIS2"/>
<accession>A0A8J5JIS2</accession>
<organism evidence="1 2">
    <name type="scientific">Homarus americanus</name>
    <name type="common">American lobster</name>
    <dbReference type="NCBI Taxonomy" id="6706"/>
    <lineage>
        <taxon>Eukaryota</taxon>
        <taxon>Metazoa</taxon>
        <taxon>Ecdysozoa</taxon>
        <taxon>Arthropoda</taxon>
        <taxon>Crustacea</taxon>
        <taxon>Multicrustacea</taxon>
        <taxon>Malacostraca</taxon>
        <taxon>Eumalacostraca</taxon>
        <taxon>Eucarida</taxon>
        <taxon>Decapoda</taxon>
        <taxon>Pleocyemata</taxon>
        <taxon>Astacidea</taxon>
        <taxon>Nephropoidea</taxon>
        <taxon>Nephropidae</taxon>
        <taxon>Homarus</taxon>
    </lineage>
</organism>
<dbReference type="EMBL" id="JAHLQT010035946">
    <property type="protein sequence ID" value="KAG7157981.1"/>
    <property type="molecule type" value="Genomic_DNA"/>
</dbReference>
<sequence>MWRLEWRLLEVEWRLLDVEWSCCRWSGAAGGGVEAAEGGVELLEQQHPGHVQQGGMMNYTNTQQNGNFNQRY</sequence>
<gene>
    <name evidence="1" type="ORF">Hamer_G014850</name>
</gene>
<proteinExistence type="predicted"/>
<evidence type="ECO:0000313" key="1">
    <source>
        <dbReference type="EMBL" id="KAG7157981.1"/>
    </source>
</evidence>
<evidence type="ECO:0000313" key="2">
    <source>
        <dbReference type="Proteomes" id="UP000747542"/>
    </source>
</evidence>
<protein>
    <submittedName>
        <fullName evidence="1">Putative CDK8-like</fullName>
    </submittedName>
</protein>
<comment type="caution">
    <text evidence="1">The sequence shown here is derived from an EMBL/GenBank/DDBJ whole genome shotgun (WGS) entry which is preliminary data.</text>
</comment>
<name>A0A8J5JIS2_HOMAM</name>
<reference evidence="1" key="1">
    <citation type="journal article" date="2021" name="Sci. Adv.">
        <title>The American lobster genome reveals insights on longevity, neural, and immune adaptations.</title>
        <authorList>
            <person name="Polinski J.M."/>
            <person name="Zimin A.V."/>
            <person name="Clark K.F."/>
            <person name="Kohn A.B."/>
            <person name="Sadowski N."/>
            <person name="Timp W."/>
            <person name="Ptitsyn A."/>
            <person name="Khanna P."/>
            <person name="Romanova D.Y."/>
            <person name="Williams P."/>
            <person name="Greenwood S.J."/>
            <person name="Moroz L.L."/>
            <person name="Walt D.R."/>
            <person name="Bodnar A.G."/>
        </authorList>
    </citation>
    <scope>NUCLEOTIDE SEQUENCE</scope>
    <source>
        <strain evidence="1">GMGI-L3</strain>
    </source>
</reference>
<keyword evidence="2" id="KW-1185">Reference proteome</keyword>
<dbReference type="Proteomes" id="UP000747542">
    <property type="component" value="Unassembled WGS sequence"/>
</dbReference>